<dbReference type="AlphaFoldDB" id="A0A7I7Y5W7"/>
<gene>
    <name evidence="1" type="ORF">MCNF_52890</name>
</gene>
<dbReference type="PROSITE" id="PS51257">
    <property type="entry name" value="PROKAR_LIPOPROTEIN"/>
    <property type="match status" value="1"/>
</dbReference>
<keyword evidence="2" id="KW-1185">Reference proteome</keyword>
<reference evidence="1" key="1">
    <citation type="journal article" date="2019" name="Emerg. Microbes Infect.">
        <title>Comprehensive subspecies identification of 175 nontuberculous mycobacteria species based on 7547 genomic profiles.</title>
        <authorList>
            <person name="Matsumoto Y."/>
            <person name="Kinjo T."/>
            <person name="Motooka D."/>
            <person name="Nabeya D."/>
            <person name="Jung N."/>
            <person name="Uechi K."/>
            <person name="Horii T."/>
            <person name="Iida T."/>
            <person name="Fujita J."/>
            <person name="Nakamura S."/>
        </authorList>
    </citation>
    <scope>NUCLEOTIDE SEQUENCE [LARGE SCALE GENOMIC DNA]</scope>
    <source>
        <strain evidence="1">JCM 13671</strain>
    </source>
</reference>
<dbReference type="EMBL" id="AP022612">
    <property type="protein sequence ID" value="BBZ36684.1"/>
    <property type="molecule type" value="Genomic_DNA"/>
</dbReference>
<proteinExistence type="predicted"/>
<dbReference type="Proteomes" id="UP000466931">
    <property type="component" value="Chromosome"/>
</dbReference>
<name>A0A7I7Y5W7_9MYCO</name>
<accession>A0A7I7Y5W7</accession>
<protein>
    <recommendedName>
        <fullName evidence="3">DUF732 domain-containing protein</fullName>
    </recommendedName>
</protein>
<sequence length="163" mass="16635">MQNRASLRAGGRTALMAGLSLLIAVAGVALVCGCTPGEHVMKTAGVPHHPGGAPGPGTLPALAVPDPAIASNFSISAEQRAYLDALKDEGVYPSSDLLGLSIGSYICQAHAAGQNDQAVRDFVLPLVRGDIRGAQPGVAVTSLASQVDDVTSTYMRVATDRLC</sequence>
<evidence type="ECO:0000313" key="2">
    <source>
        <dbReference type="Proteomes" id="UP000466931"/>
    </source>
</evidence>
<organism evidence="1 2">
    <name type="scientific">Mycolicibacterium confluentis</name>
    <dbReference type="NCBI Taxonomy" id="28047"/>
    <lineage>
        <taxon>Bacteria</taxon>
        <taxon>Bacillati</taxon>
        <taxon>Actinomycetota</taxon>
        <taxon>Actinomycetes</taxon>
        <taxon>Mycobacteriales</taxon>
        <taxon>Mycobacteriaceae</taxon>
        <taxon>Mycolicibacterium</taxon>
    </lineage>
</organism>
<evidence type="ECO:0008006" key="3">
    <source>
        <dbReference type="Google" id="ProtNLM"/>
    </source>
</evidence>
<evidence type="ECO:0000313" key="1">
    <source>
        <dbReference type="EMBL" id="BBZ36684.1"/>
    </source>
</evidence>
<reference evidence="1" key="2">
    <citation type="submission" date="2020-02" db="EMBL/GenBank/DDBJ databases">
        <authorList>
            <person name="Matsumoto Y."/>
            <person name="Motooka D."/>
            <person name="Nakamura S."/>
        </authorList>
    </citation>
    <scope>NUCLEOTIDE SEQUENCE</scope>
    <source>
        <strain evidence="1">JCM 13671</strain>
    </source>
</reference>